<dbReference type="AlphaFoldDB" id="A0A9E4N8C4"/>
<name>A0A9E4N8C4_9GAMM</name>
<dbReference type="EMBL" id="JAEPCM010000915">
    <property type="protein sequence ID" value="MCG7949439.1"/>
    <property type="molecule type" value="Genomic_DNA"/>
</dbReference>
<feature type="chain" id="PRO_5038637834" description="DUF4148 domain-containing protein" evidence="1">
    <location>
        <begin position="21"/>
        <end position="78"/>
    </location>
</feature>
<feature type="signal peptide" evidence="1">
    <location>
        <begin position="1"/>
        <end position="20"/>
    </location>
</feature>
<comment type="caution">
    <text evidence="2">The sequence shown here is derived from an EMBL/GenBank/DDBJ whole genome shotgun (WGS) entry which is preliminary data.</text>
</comment>
<organism evidence="2 3">
    <name type="scientific">Candidatus Thiodiazotropha taylori</name>
    <dbReference type="NCBI Taxonomy" id="2792791"/>
    <lineage>
        <taxon>Bacteria</taxon>
        <taxon>Pseudomonadati</taxon>
        <taxon>Pseudomonadota</taxon>
        <taxon>Gammaproteobacteria</taxon>
        <taxon>Chromatiales</taxon>
        <taxon>Sedimenticolaceae</taxon>
        <taxon>Candidatus Thiodiazotropha</taxon>
    </lineage>
</organism>
<proteinExistence type="predicted"/>
<accession>A0A9E4N8C4</accession>
<evidence type="ECO:0000256" key="1">
    <source>
        <dbReference type="SAM" id="SignalP"/>
    </source>
</evidence>
<evidence type="ECO:0000313" key="3">
    <source>
        <dbReference type="Proteomes" id="UP000886667"/>
    </source>
</evidence>
<sequence length="78" mass="8829">MRTIKNLVAILSLMALTATASALGLRLEEFTPIKYFTKEDWSQAKQVAKTALEQGKLDETFDWHNESTGHRGSYTVLR</sequence>
<keyword evidence="1" id="KW-0732">Signal</keyword>
<evidence type="ECO:0008006" key="4">
    <source>
        <dbReference type="Google" id="ProtNLM"/>
    </source>
</evidence>
<protein>
    <recommendedName>
        <fullName evidence="4">DUF4148 domain-containing protein</fullName>
    </recommendedName>
</protein>
<feature type="non-terminal residue" evidence="2">
    <location>
        <position position="78"/>
    </location>
</feature>
<dbReference type="Proteomes" id="UP000886667">
    <property type="component" value="Unassembled WGS sequence"/>
</dbReference>
<gene>
    <name evidence="2" type="ORF">JAZ07_24145</name>
</gene>
<evidence type="ECO:0000313" key="2">
    <source>
        <dbReference type="EMBL" id="MCG7949439.1"/>
    </source>
</evidence>
<reference evidence="2" key="1">
    <citation type="journal article" date="2021" name="Proc. Natl. Acad. Sci. U.S.A.">
        <title>Global biogeography of chemosynthetic symbionts reveals both localized and globally distributed symbiont groups. .</title>
        <authorList>
            <person name="Osvatic J.T."/>
            <person name="Wilkins L.G.E."/>
            <person name="Leibrecht L."/>
            <person name="Leray M."/>
            <person name="Zauner S."/>
            <person name="Polzin J."/>
            <person name="Camacho Y."/>
            <person name="Gros O."/>
            <person name="van Gils J.A."/>
            <person name="Eisen J.A."/>
            <person name="Petersen J.M."/>
            <person name="Yuen B."/>
        </authorList>
    </citation>
    <scope>NUCLEOTIDE SEQUENCE</scope>
    <source>
        <strain evidence="2">MAGclacostrist064TRANS</strain>
    </source>
</reference>